<evidence type="ECO:0008006" key="4">
    <source>
        <dbReference type="Google" id="ProtNLM"/>
    </source>
</evidence>
<dbReference type="EMBL" id="CP046173">
    <property type="protein sequence ID" value="QIS18869.1"/>
    <property type="molecule type" value="Genomic_DNA"/>
</dbReference>
<gene>
    <name evidence="2" type="ORF">F6W96_11750</name>
</gene>
<sequence length="87" mass="8546">MNNNLIKIGLAAIAAASAVAIGAGTSNAVTEAANCPSATSGTADCTTSATLSPECQNLENKFQTMDPTQLLQSAGDVAVSNGNCSQG</sequence>
<dbReference type="RefSeq" id="WP_167486185.1">
    <property type="nucleotide sequence ID" value="NZ_CP046173.1"/>
</dbReference>
<feature type="chain" id="PRO_5038557101" description="DUF2282 domain-containing protein" evidence="1">
    <location>
        <begin position="23"/>
        <end position="87"/>
    </location>
</feature>
<name>A0A6G9YZU5_9NOCA</name>
<evidence type="ECO:0000256" key="1">
    <source>
        <dbReference type="SAM" id="SignalP"/>
    </source>
</evidence>
<evidence type="ECO:0000313" key="3">
    <source>
        <dbReference type="Proteomes" id="UP000500953"/>
    </source>
</evidence>
<dbReference type="AlphaFoldDB" id="A0A6G9YZU5"/>
<keyword evidence="1" id="KW-0732">Signal</keyword>
<proteinExistence type="predicted"/>
<reference evidence="2 3" key="1">
    <citation type="journal article" date="2019" name="ACS Chem. Biol.">
        <title>Identification and Mobilization of a Cryptic Antibiotic Biosynthesis Gene Locus from a Human-Pathogenic Nocardia Isolate.</title>
        <authorList>
            <person name="Herisse M."/>
            <person name="Ishida K."/>
            <person name="Porter J.L."/>
            <person name="Howden B."/>
            <person name="Hertweck C."/>
            <person name="Stinear T.P."/>
            <person name="Pidot S.J."/>
        </authorList>
    </citation>
    <scope>NUCLEOTIDE SEQUENCE [LARGE SCALE GENOMIC DNA]</scope>
    <source>
        <strain evidence="2 3">AUSMDU00012715</strain>
    </source>
</reference>
<accession>A0A6G9YZU5</accession>
<evidence type="ECO:0000313" key="2">
    <source>
        <dbReference type="EMBL" id="QIS18869.1"/>
    </source>
</evidence>
<dbReference type="Proteomes" id="UP000500953">
    <property type="component" value="Chromosome"/>
</dbReference>
<organism evidence="2 3">
    <name type="scientific">Nocardia terpenica</name>
    <dbReference type="NCBI Taxonomy" id="455432"/>
    <lineage>
        <taxon>Bacteria</taxon>
        <taxon>Bacillati</taxon>
        <taxon>Actinomycetota</taxon>
        <taxon>Actinomycetes</taxon>
        <taxon>Mycobacteriales</taxon>
        <taxon>Nocardiaceae</taxon>
        <taxon>Nocardia</taxon>
    </lineage>
</organism>
<feature type="signal peptide" evidence="1">
    <location>
        <begin position="1"/>
        <end position="22"/>
    </location>
</feature>
<protein>
    <recommendedName>
        <fullName evidence="4">DUF2282 domain-containing protein</fullName>
    </recommendedName>
</protein>